<comment type="caution">
    <text evidence="4">The sequence shown here is derived from an EMBL/GenBank/DDBJ whole genome shotgun (WGS) entry which is preliminary data.</text>
</comment>
<feature type="domain" description="YdbS-like PH" evidence="3">
    <location>
        <begin position="83"/>
        <end position="160"/>
    </location>
</feature>
<protein>
    <submittedName>
        <fullName evidence="4">Putative membrane protein</fullName>
    </submittedName>
</protein>
<dbReference type="PANTHER" id="PTHR34473:SF2">
    <property type="entry name" value="UPF0699 TRANSMEMBRANE PROTEIN YDBT"/>
    <property type="match status" value="1"/>
</dbReference>
<dbReference type="AlphaFoldDB" id="A0A7W9N192"/>
<dbReference type="InterPro" id="IPR005182">
    <property type="entry name" value="YdbS-like_PH"/>
</dbReference>
<feature type="transmembrane region" description="Helical" evidence="2">
    <location>
        <begin position="286"/>
        <end position="309"/>
    </location>
</feature>
<evidence type="ECO:0000256" key="1">
    <source>
        <dbReference type="SAM" id="MobiDB-lite"/>
    </source>
</evidence>
<feature type="transmembrane region" description="Helical" evidence="2">
    <location>
        <begin position="244"/>
        <end position="266"/>
    </location>
</feature>
<accession>A0A7W9N192</accession>
<sequence>MNAAPRTGEAAVAHPDAWPAPASFSDSPRYVLARWITDLPAMAIGLVGSLTWIAQWPAPWGPLVQALMLLWVASLVLGPVIRWRTARFHVSADGVQVDSGLLSRRSESLPWDLVTSVDHRQPWAFQLLGITEVTCTQTGEDGSRVRLDGLAPADLAAFQRHADAAAALGRSAPAAPSRVEDVAASRVDDDGAPADRAGADEASPAGRSADAPADRAPTGKVDAPKRQAAAAPASVVHRTTLADLLVLSLVYGQVLLLVPPVAFGLMELTDLLGLTERLESLLFSGLGSWPTALLIVALAVVVGLAATVVKFHGFTVLATPEGRLRIRYGLVSTHERVITPGSVQGVVWHRNAAEQLLGRARLSVLTLDSAAQLGGNLVLPSMPVERARAIVAEHLPEFAGTDRRLSTGLATPAVNLVSLLALAAAFAGTWVLTAQTWGWPWPLAAGACLAAAAVVAGIIAVATAHLYADPAAGLFLTRRITVGERVTAVRATRLHGISAHHLHHARTPRGRRTAWLPTVFYFAGAPRRAMALVAAPEAVEALQAMVRHSSVPLRA</sequence>
<dbReference type="Pfam" id="PF03703">
    <property type="entry name" value="bPH_2"/>
    <property type="match status" value="1"/>
</dbReference>
<proteinExistence type="predicted"/>
<evidence type="ECO:0000256" key="2">
    <source>
        <dbReference type="SAM" id="Phobius"/>
    </source>
</evidence>
<evidence type="ECO:0000259" key="3">
    <source>
        <dbReference type="Pfam" id="PF03703"/>
    </source>
</evidence>
<name>A0A7W9N192_9MICC</name>
<dbReference type="EMBL" id="JACHMW010000001">
    <property type="protein sequence ID" value="MBB5849568.1"/>
    <property type="molecule type" value="Genomic_DNA"/>
</dbReference>
<evidence type="ECO:0000313" key="5">
    <source>
        <dbReference type="Proteomes" id="UP000567246"/>
    </source>
</evidence>
<feature type="region of interest" description="Disordered" evidence="1">
    <location>
        <begin position="177"/>
        <end position="226"/>
    </location>
</feature>
<feature type="transmembrane region" description="Helical" evidence="2">
    <location>
        <begin position="444"/>
        <end position="468"/>
    </location>
</feature>
<organism evidence="4 5">
    <name type="scientific">Micrococcus endophyticus</name>
    <dbReference type="NCBI Taxonomy" id="455343"/>
    <lineage>
        <taxon>Bacteria</taxon>
        <taxon>Bacillati</taxon>
        <taxon>Actinomycetota</taxon>
        <taxon>Actinomycetes</taxon>
        <taxon>Micrococcales</taxon>
        <taxon>Micrococcaceae</taxon>
        <taxon>Micrococcus</taxon>
    </lineage>
</organism>
<dbReference type="Proteomes" id="UP000567246">
    <property type="component" value="Unassembled WGS sequence"/>
</dbReference>
<keyword evidence="2" id="KW-0812">Transmembrane</keyword>
<feature type="transmembrane region" description="Helical" evidence="2">
    <location>
        <begin position="413"/>
        <end position="432"/>
    </location>
</feature>
<evidence type="ECO:0000313" key="4">
    <source>
        <dbReference type="EMBL" id="MBB5849568.1"/>
    </source>
</evidence>
<dbReference type="RefSeq" id="WP_338104365.1">
    <property type="nucleotide sequence ID" value="NZ_BAABAG010000018.1"/>
</dbReference>
<feature type="transmembrane region" description="Helical" evidence="2">
    <location>
        <begin position="35"/>
        <end position="54"/>
    </location>
</feature>
<dbReference type="PANTHER" id="PTHR34473">
    <property type="entry name" value="UPF0699 TRANSMEMBRANE PROTEIN YDBS"/>
    <property type="match status" value="1"/>
</dbReference>
<keyword evidence="2" id="KW-0472">Membrane</keyword>
<feature type="compositionally biased region" description="Basic and acidic residues" evidence="1">
    <location>
        <begin position="178"/>
        <end position="189"/>
    </location>
</feature>
<keyword evidence="2" id="KW-1133">Transmembrane helix</keyword>
<reference evidence="4 5" key="1">
    <citation type="submission" date="2020-08" db="EMBL/GenBank/DDBJ databases">
        <title>Sequencing the genomes of 1000 actinobacteria strains.</title>
        <authorList>
            <person name="Klenk H.-P."/>
        </authorList>
    </citation>
    <scope>NUCLEOTIDE SEQUENCE [LARGE SCALE GENOMIC DNA]</scope>
    <source>
        <strain evidence="4 5">DSM 17945</strain>
    </source>
</reference>
<feature type="transmembrane region" description="Helical" evidence="2">
    <location>
        <begin position="60"/>
        <end position="81"/>
    </location>
</feature>
<gene>
    <name evidence="4" type="ORF">HDA33_002132</name>
</gene>
<keyword evidence="5" id="KW-1185">Reference proteome</keyword>